<dbReference type="InterPro" id="IPR044751">
    <property type="entry name" value="Ion_transp-like_CBS"/>
</dbReference>
<dbReference type="CDD" id="cd04590">
    <property type="entry name" value="CBS_pair_CorC_HlyC_assoc"/>
    <property type="match status" value="1"/>
</dbReference>
<dbReference type="OrthoDB" id="9798188at2"/>
<dbReference type="PANTHER" id="PTHR22777:SF32">
    <property type="entry name" value="UPF0053 INNER MEMBRANE PROTEIN YFJD"/>
    <property type="match status" value="1"/>
</dbReference>
<reference evidence="9" key="1">
    <citation type="submission" date="2016-06" db="EMBL/GenBank/DDBJ databases">
        <title>Draft genome sequence of Desulfoplanes formicivorans strain Pf12B.</title>
        <authorList>
            <person name="Watanabe M."/>
            <person name="Kojima H."/>
            <person name="Fukui M."/>
        </authorList>
    </citation>
    <scope>NUCLEOTIDE SEQUENCE [LARGE SCALE GENOMIC DNA]</scope>
    <source>
        <strain evidence="9">Pf12B</strain>
    </source>
</reference>
<dbReference type="InterPro" id="IPR000644">
    <property type="entry name" value="CBS_dom"/>
</dbReference>
<dbReference type="SMART" id="SM01091">
    <property type="entry name" value="CorC_HlyC"/>
    <property type="match status" value="1"/>
</dbReference>
<sequence>MEDGSEHGHFWNKLHKLFGYRQDTPIEEVIMEASEDGEIENDEVSMLLNVLRLDTKQVKEIMVPRTEMICAEENESLKEIAGLIIDSGHSRIPVYRQSKDNIIGLIHAKDLLPFFVNPDNHKVDPASIIRPPLFIPDTKNVRDILLEFQAKKIHLAIALDEYGGTSGLVTLEDVLEEIVGEIEDEYDTPKPEEIQFIDDRRTLISGRTSLDTVREACSIDLQSDQVETIGGLLCEHAGKVPQKGDHLTIAGHDFEIKEADNKHILWVVVTPSAQTISRTP</sequence>
<feature type="domain" description="CBS" evidence="7">
    <location>
        <begin position="62"/>
        <end position="123"/>
    </location>
</feature>
<dbReference type="FunFam" id="3.10.580.10:FF:000002">
    <property type="entry name" value="Magnesium/cobalt efflux protein CorC"/>
    <property type="match status" value="1"/>
</dbReference>
<dbReference type="Gene3D" id="3.30.465.10">
    <property type="match status" value="1"/>
</dbReference>
<dbReference type="InterPro" id="IPR046342">
    <property type="entry name" value="CBS_dom_sf"/>
</dbReference>
<keyword evidence="5 6" id="KW-0129">CBS domain</keyword>
<dbReference type="AlphaFoldDB" id="A0A194AJT8"/>
<evidence type="ECO:0000256" key="3">
    <source>
        <dbReference type="ARBA" id="ARBA00022475"/>
    </source>
</evidence>
<evidence type="ECO:0000313" key="8">
    <source>
        <dbReference type="EMBL" id="GAU09321.1"/>
    </source>
</evidence>
<evidence type="ECO:0000313" key="9">
    <source>
        <dbReference type="Proteomes" id="UP000095200"/>
    </source>
</evidence>
<gene>
    <name evidence="8" type="ORF">DPF_2044</name>
</gene>
<name>A0A194AJT8_9BACT</name>
<dbReference type="Pfam" id="PF00571">
    <property type="entry name" value="CBS"/>
    <property type="match status" value="2"/>
</dbReference>
<dbReference type="SUPFAM" id="SSF54631">
    <property type="entry name" value="CBS-domain pair"/>
    <property type="match status" value="1"/>
</dbReference>
<feature type="domain" description="CBS" evidence="7">
    <location>
        <begin position="128"/>
        <end position="185"/>
    </location>
</feature>
<dbReference type="GO" id="GO:0050660">
    <property type="term" value="F:flavin adenine dinucleotide binding"/>
    <property type="evidence" value="ECO:0007669"/>
    <property type="project" value="InterPro"/>
</dbReference>
<dbReference type="PANTHER" id="PTHR22777">
    <property type="entry name" value="HEMOLYSIN-RELATED"/>
    <property type="match status" value="1"/>
</dbReference>
<accession>A0A194AJT8</accession>
<organism evidence="8 9">
    <name type="scientific">Desulfoplanes formicivorans</name>
    <dbReference type="NCBI Taxonomy" id="1592317"/>
    <lineage>
        <taxon>Bacteria</taxon>
        <taxon>Pseudomonadati</taxon>
        <taxon>Thermodesulfobacteriota</taxon>
        <taxon>Desulfovibrionia</taxon>
        <taxon>Desulfovibrionales</taxon>
        <taxon>Desulfoplanaceae</taxon>
        <taxon>Desulfoplanes</taxon>
    </lineage>
</organism>
<evidence type="ECO:0000256" key="5">
    <source>
        <dbReference type="ARBA" id="ARBA00023122"/>
    </source>
</evidence>
<dbReference type="Pfam" id="PF03471">
    <property type="entry name" value="CorC_HlyC"/>
    <property type="match status" value="1"/>
</dbReference>
<protein>
    <submittedName>
        <fullName evidence="8">Magnesium transporter</fullName>
    </submittedName>
</protein>
<evidence type="ECO:0000256" key="2">
    <source>
        <dbReference type="ARBA" id="ARBA00006337"/>
    </source>
</evidence>
<keyword evidence="9" id="KW-1185">Reference proteome</keyword>
<keyword evidence="3" id="KW-1003">Cell membrane</keyword>
<dbReference type="InterPro" id="IPR005170">
    <property type="entry name" value="Transptr-assoc_dom"/>
</dbReference>
<dbReference type="EMBL" id="BDFE01000017">
    <property type="protein sequence ID" value="GAU09321.1"/>
    <property type="molecule type" value="Genomic_DNA"/>
</dbReference>
<dbReference type="Proteomes" id="UP000095200">
    <property type="component" value="Unassembled WGS sequence"/>
</dbReference>
<keyword evidence="3" id="KW-0472">Membrane</keyword>
<evidence type="ECO:0000259" key="7">
    <source>
        <dbReference type="PROSITE" id="PS51371"/>
    </source>
</evidence>
<dbReference type="InterPro" id="IPR036318">
    <property type="entry name" value="FAD-bd_PCMH-like_sf"/>
</dbReference>
<dbReference type="SMART" id="SM00116">
    <property type="entry name" value="CBS"/>
    <property type="match status" value="2"/>
</dbReference>
<dbReference type="GO" id="GO:0005886">
    <property type="term" value="C:plasma membrane"/>
    <property type="evidence" value="ECO:0007669"/>
    <property type="project" value="UniProtKB-SubCell"/>
</dbReference>
<evidence type="ECO:0000256" key="6">
    <source>
        <dbReference type="PROSITE-ProRule" id="PRU00703"/>
    </source>
</evidence>
<proteinExistence type="inferred from homology"/>
<dbReference type="PROSITE" id="PS51371">
    <property type="entry name" value="CBS"/>
    <property type="match status" value="2"/>
</dbReference>
<evidence type="ECO:0000256" key="1">
    <source>
        <dbReference type="ARBA" id="ARBA00004651"/>
    </source>
</evidence>
<dbReference type="InterPro" id="IPR016169">
    <property type="entry name" value="FAD-bd_PCMH_sub2"/>
</dbReference>
<evidence type="ECO:0000256" key="4">
    <source>
        <dbReference type="ARBA" id="ARBA00022737"/>
    </source>
</evidence>
<keyword evidence="4" id="KW-0677">Repeat</keyword>
<comment type="caution">
    <text evidence="8">The sequence shown here is derived from an EMBL/GenBank/DDBJ whole genome shotgun (WGS) entry which is preliminary data.</text>
</comment>
<dbReference type="SUPFAM" id="SSF56176">
    <property type="entry name" value="FAD-binding/transporter-associated domain-like"/>
    <property type="match status" value="1"/>
</dbReference>
<comment type="subcellular location">
    <subcellularLocation>
        <location evidence="1">Cell membrane</location>
        <topology evidence="1">Multi-pass membrane protein</topology>
    </subcellularLocation>
</comment>
<dbReference type="STRING" id="1592317.DPF_2044"/>
<dbReference type="Gene3D" id="3.10.580.10">
    <property type="entry name" value="CBS-domain"/>
    <property type="match status" value="1"/>
</dbReference>
<comment type="similarity">
    <text evidence="2">Belongs to the UPF0053 family.</text>
</comment>